<organism evidence="4 5">
    <name type="scientific">Carex littledalei</name>
    <dbReference type="NCBI Taxonomy" id="544730"/>
    <lineage>
        <taxon>Eukaryota</taxon>
        <taxon>Viridiplantae</taxon>
        <taxon>Streptophyta</taxon>
        <taxon>Embryophyta</taxon>
        <taxon>Tracheophyta</taxon>
        <taxon>Spermatophyta</taxon>
        <taxon>Magnoliopsida</taxon>
        <taxon>Liliopsida</taxon>
        <taxon>Poales</taxon>
        <taxon>Cyperaceae</taxon>
        <taxon>Cyperoideae</taxon>
        <taxon>Cariceae</taxon>
        <taxon>Carex</taxon>
        <taxon>Carex subgen. Euthyceras</taxon>
    </lineage>
</organism>
<dbReference type="InterPro" id="IPR027942">
    <property type="entry name" value="SEO_N"/>
</dbReference>
<dbReference type="Pfam" id="PF14577">
    <property type="entry name" value="SEO_C"/>
    <property type="match status" value="2"/>
</dbReference>
<evidence type="ECO:0000259" key="2">
    <source>
        <dbReference type="Pfam" id="PF14576"/>
    </source>
</evidence>
<reference evidence="4" key="1">
    <citation type="submission" date="2020-01" db="EMBL/GenBank/DDBJ databases">
        <title>Genome sequence of Kobresia littledalei, the first chromosome-level genome in the family Cyperaceae.</title>
        <authorList>
            <person name="Qu G."/>
        </authorList>
    </citation>
    <scope>NUCLEOTIDE SEQUENCE</scope>
    <source>
        <strain evidence="4">C.B.Clarke</strain>
        <tissue evidence="4">Leaf</tissue>
    </source>
</reference>
<dbReference type="Proteomes" id="UP000623129">
    <property type="component" value="Unassembled WGS sequence"/>
</dbReference>
<feature type="domain" description="Sieve element occlusion C-terminal" evidence="3">
    <location>
        <begin position="477"/>
        <end position="596"/>
    </location>
</feature>
<dbReference type="EMBL" id="SWLB01000006">
    <property type="protein sequence ID" value="KAF3337437.1"/>
    <property type="molecule type" value="Genomic_DNA"/>
</dbReference>
<feature type="domain" description="Sieve element occlusion N-terminal" evidence="2">
    <location>
        <begin position="30"/>
        <end position="311"/>
    </location>
</feature>
<dbReference type="GO" id="GO:0010088">
    <property type="term" value="P:phloem development"/>
    <property type="evidence" value="ECO:0007669"/>
    <property type="project" value="InterPro"/>
</dbReference>
<gene>
    <name evidence="4" type="ORF">FCM35_KLT18024</name>
</gene>
<accession>A0A833VFA8</accession>
<dbReference type="PANTHER" id="PTHR33232:SF20">
    <property type="entry name" value="PROTEIN SIEVE ELEMENT OCCLUSION B-LIKE"/>
    <property type="match status" value="1"/>
</dbReference>
<dbReference type="OrthoDB" id="1854460at2759"/>
<proteinExistence type="predicted"/>
<dbReference type="PANTHER" id="PTHR33232">
    <property type="entry name" value="PROTEIN SIEVE ELEMENT OCCLUSION B-LIKE"/>
    <property type="match status" value="1"/>
</dbReference>
<name>A0A833VFA8_9POAL</name>
<evidence type="ECO:0000313" key="5">
    <source>
        <dbReference type="Proteomes" id="UP000623129"/>
    </source>
</evidence>
<sequence length="754" mass="85180">MALTPGAATGTMAHTHKPGMRGERHMFSSSDDSIMMKQIEATHSPDGRDIDVRPLMRVVEDALRRATPITVITPQASNELLEDKVHQIDSVELLPYTIHKIASEITYKCSGTSKDAHATAIGILHMLSTFNWDAKVVLVMAAFAVNYGQFGLTVQLHHTNPLAKSIAVLKQLNDIFENTDITKPRLEAVNSLVKAMLDVTWCIIKFNELPPEYLGAESPETKVALTYIPTAVYWTIRSIISCESQITGLIGTGRDNTTFATEAWELSSLAHKLNSMHAHLTKQLNQCRRHIEEKQQSEAYQALVRLFETVHIDNMKILRALFCSKHENPLIDGTTKNSVGVDMLQRKIVLLFVSDVDISNEELFVLIQIYNDTHGGQLERRFEVVWLPIVDRHHPWDAKKYAADKRYNRLASNMPWYYPNNPSLIDPTVVRYVRHAWRFDKKPLLVVLDPQGKVVSPNALHMMWIWGSLAFPFTSAREEALWKEETWRLELIVDEIDPAIIQAIQDERFVCLYGGEDIKWIKQFTALLRRIAQDVKIPLEMVYVGKSNPKERIKKVMSTIAAEKLSSYWKDPTMVWFFWVRLESMLHSKMQLHEKSSGNFPGHGAIVPGHQGNGGISPSNPVHGGAIVPGNPNGSPKVPNGLENDKILLEIMSLLSYDSGGHPWAVISHGSLDLVRYDGKKLLECLGQFDTWKDNVELEGFLPALRGALEPYHTHEHCTKLILPGDANPIERVVCAECQKPMEKFVLYQCCNDD</sequence>
<feature type="region of interest" description="Disordered" evidence="1">
    <location>
        <begin position="1"/>
        <end position="27"/>
    </location>
</feature>
<feature type="domain" description="Sieve element occlusion C-terminal" evidence="3">
    <location>
        <begin position="642"/>
        <end position="752"/>
    </location>
</feature>
<evidence type="ECO:0000313" key="4">
    <source>
        <dbReference type="EMBL" id="KAF3337437.1"/>
    </source>
</evidence>
<dbReference type="Pfam" id="PF14576">
    <property type="entry name" value="SEO_N"/>
    <property type="match status" value="1"/>
</dbReference>
<dbReference type="InterPro" id="IPR039299">
    <property type="entry name" value="SEOA"/>
</dbReference>
<evidence type="ECO:0000259" key="3">
    <source>
        <dbReference type="Pfam" id="PF14577"/>
    </source>
</evidence>
<evidence type="ECO:0000256" key="1">
    <source>
        <dbReference type="SAM" id="MobiDB-lite"/>
    </source>
</evidence>
<dbReference type="InterPro" id="IPR027944">
    <property type="entry name" value="SEO_C"/>
</dbReference>
<protein>
    <submittedName>
        <fullName evidence="4">Protein SIEVE ELEMENT OCCLUSION B</fullName>
    </submittedName>
</protein>
<keyword evidence="5" id="KW-1185">Reference proteome</keyword>
<dbReference type="AlphaFoldDB" id="A0A833VFA8"/>
<comment type="caution">
    <text evidence="4">The sequence shown here is derived from an EMBL/GenBank/DDBJ whole genome shotgun (WGS) entry which is preliminary data.</text>
</comment>